<dbReference type="OMA" id="KQKIGYH"/>
<dbReference type="InterPro" id="IPR000905">
    <property type="entry name" value="Gcp-like_dom"/>
</dbReference>
<comment type="caution">
    <text evidence="9">The sequence shown here is derived from an EMBL/GenBank/DDBJ whole genome shotgun (WGS) entry which is preliminary data.</text>
</comment>
<evidence type="ECO:0000256" key="7">
    <source>
        <dbReference type="HAMAP-Rule" id="MF_03179"/>
    </source>
</evidence>
<dbReference type="AlphaFoldDB" id="A0A1D2MBU8"/>
<dbReference type="Gene3D" id="3.30.420.40">
    <property type="match status" value="2"/>
</dbReference>
<evidence type="ECO:0000313" key="10">
    <source>
        <dbReference type="Proteomes" id="UP000094527"/>
    </source>
</evidence>
<dbReference type="Pfam" id="PF00814">
    <property type="entry name" value="TsaD"/>
    <property type="match status" value="1"/>
</dbReference>
<dbReference type="EMBL" id="LJIJ01002009">
    <property type="protein sequence ID" value="ODM90364.1"/>
    <property type="molecule type" value="Genomic_DNA"/>
</dbReference>
<keyword evidence="10" id="KW-1185">Reference proteome</keyword>
<evidence type="ECO:0000256" key="3">
    <source>
        <dbReference type="ARBA" id="ARBA00022694"/>
    </source>
</evidence>
<reference evidence="9 10" key="1">
    <citation type="journal article" date="2016" name="Genome Biol. Evol.">
        <title>Gene Family Evolution Reflects Adaptation to Soil Environmental Stressors in the Genome of the Collembolan Orchesella cincta.</title>
        <authorList>
            <person name="Faddeeva-Vakhrusheva A."/>
            <person name="Derks M.F."/>
            <person name="Anvar S.Y."/>
            <person name="Agamennone V."/>
            <person name="Suring W."/>
            <person name="Smit S."/>
            <person name="van Straalen N.M."/>
            <person name="Roelofs D."/>
        </authorList>
    </citation>
    <scope>NUCLEOTIDE SEQUENCE [LARGE SCALE GENOMIC DNA]</scope>
    <source>
        <tissue evidence="9">Mixed pool</tissue>
    </source>
</reference>
<dbReference type="PANTHER" id="PTHR11735:SF6">
    <property type="entry name" value="TRNA N6-ADENOSINE THREONYLCARBAMOYLTRANSFERASE, MITOCHONDRIAL"/>
    <property type="match status" value="1"/>
</dbReference>
<dbReference type="SUPFAM" id="SSF53067">
    <property type="entry name" value="Actin-like ATPase domain"/>
    <property type="match status" value="1"/>
</dbReference>
<dbReference type="InterPro" id="IPR043129">
    <property type="entry name" value="ATPase_NBD"/>
</dbReference>
<keyword evidence="7" id="KW-0496">Mitochondrion</keyword>
<organism evidence="9 10">
    <name type="scientific">Orchesella cincta</name>
    <name type="common">Springtail</name>
    <name type="synonym">Podura cincta</name>
    <dbReference type="NCBI Taxonomy" id="48709"/>
    <lineage>
        <taxon>Eukaryota</taxon>
        <taxon>Metazoa</taxon>
        <taxon>Ecdysozoa</taxon>
        <taxon>Arthropoda</taxon>
        <taxon>Hexapoda</taxon>
        <taxon>Collembola</taxon>
        <taxon>Entomobryomorpha</taxon>
        <taxon>Entomobryoidea</taxon>
        <taxon>Orchesellidae</taxon>
        <taxon>Orchesellinae</taxon>
        <taxon>Orchesella</taxon>
    </lineage>
</organism>
<comment type="subunit">
    <text evidence="7">Homodimer.</text>
</comment>
<feature type="domain" description="Gcp-like" evidence="8">
    <location>
        <begin position="122"/>
        <end position="428"/>
    </location>
</feature>
<dbReference type="PANTHER" id="PTHR11735">
    <property type="entry name" value="TRNA N6-ADENOSINE THREONYLCARBAMOYLTRANSFERASE"/>
    <property type="match status" value="1"/>
</dbReference>
<dbReference type="GO" id="GO:0005739">
    <property type="term" value="C:mitochondrion"/>
    <property type="evidence" value="ECO:0007669"/>
    <property type="project" value="UniProtKB-SubCell"/>
</dbReference>
<dbReference type="GO" id="GO:0061711">
    <property type="term" value="F:tRNA N(6)-L-threonylcarbamoyladenine synthase activity"/>
    <property type="evidence" value="ECO:0007669"/>
    <property type="project" value="UniProtKB-EC"/>
</dbReference>
<dbReference type="NCBIfam" id="TIGR00329">
    <property type="entry name" value="gcp_kae1"/>
    <property type="match status" value="1"/>
</dbReference>
<comment type="function">
    <text evidence="7">Required for the formation of a threonylcarbamoyl group on adenosine at position 37 (t(6)A37) in mitochondrial tRNAs that read codons beginning with adenine. Probably involved in the transfer of the threonylcarbamoyl moiety of threonylcarbamoyl-AMP (TC-AMP) to the N6 group of A37. Involved in mitochondrial genome maintenance.</text>
</comment>
<evidence type="ECO:0000313" key="9">
    <source>
        <dbReference type="EMBL" id="ODM90364.1"/>
    </source>
</evidence>
<dbReference type="STRING" id="48709.A0A1D2MBU8"/>
<evidence type="ECO:0000256" key="4">
    <source>
        <dbReference type="ARBA" id="ARBA00022723"/>
    </source>
</evidence>
<dbReference type="GO" id="GO:0046872">
    <property type="term" value="F:metal ion binding"/>
    <property type="evidence" value="ECO:0007669"/>
    <property type="project" value="UniProtKB-KW"/>
</dbReference>
<proteinExistence type="inferred from homology"/>
<dbReference type="HAMAP" id="MF_01445">
    <property type="entry name" value="TsaD"/>
    <property type="match status" value="1"/>
</dbReference>
<name>A0A1D2MBU8_ORCCI</name>
<comment type="subcellular location">
    <subcellularLocation>
        <location evidence="7">Mitochondrion</location>
    </subcellularLocation>
</comment>
<dbReference type="NCBIfam" id="TIGR03723">
    <property type="entry name" value="T6A_TsaD_YgjD"/>
    <property type="match status" value="1"/>
</dbReference>
<dbReference type="EC" id="2.3.1.234" evidence="1"/>
<keyword evidence="4 7" id="KW-0479">Metal-binding</keyword>
<keyword evidence="5 7" id="KW-0012">Acyltransferase</keyword>
<dbReference type="PRINTS" id="PR00789">
    <property type="entry name" value="OSIALOPTASE"/>
</dbReference>
<evidence type="ECO:0000256" key="1">
    <source>
        <dbReference type="ARBA" id="ARBA00012156"/>
    </source>
</evidence>
<evidence type="ECO:0000259" key="8">
    <source>
        <dbReference type="Pfam" id="PF00814"/>
    </source>
</evidence>
<dbReference type="InterPro" id="IPR022450">
    <property type="entry name" value="TsaD"/>
</dbReference>
<dbReference type="CDD" id="cd24134">
    <property type="entry name" value="ASKHA_NBD_OSGEPL1_QRI7_euk"/>
    <property type="match status" value="1"/>
</dbReference>
<accession>A0A1D2MBU8</accession>
<evidence type="ECO:0000256" key="5">
    <source>
        <dbReference type="ARBA" id="ARBA00023315"/>
    </source>
</evidence>
<protein>
    <recommendedName>
        <fullName evidence="1">N(6)-L-threonylcarbamoyladenine synthase</fullName>
        <ecNumber evidence="1">2.3.1.234</ecNumber>
    </recommendedName>
</protein>
<dbReference type="GO" id="GO:0002949">
    <property type="term" value="P:tRNA threonylcarbamoyladenosine modification"/>
    <property type="evidence" value="ECO:0007669"/>
    <property type="project" value="UniProtKB-UniRule"/>
</dbReference>
<comment type="catalytic activity">
    <reaction evidence="6 7">
        <text>L-threonylcarbamoyladenylate + adenosine(37) in tRNA = N(6)-L-threonylcarbamoyladenosine(37) in tRNA + AMP + H(+)</text>
        <dbReference type="Rhea" id="RHEA:37059"/>
        <dbReference type="Rhea" id="RHEA-COMP:10162"/>
        <dbReference type="Rhea" id="RHEA-COMP:10163"/>
        <dbReference type="ChEBI" id="CHEBI:15378"/>
        <dbReference type="ChEBI" id="CHEBI:73682"/>
        <dbReference type="ChEBI" id="CHEBI:74411"/>
        <dbReference type="ChEBI" id="CHEBI:74418"/>
        <dbReference type="ChEBI" id="CHEBI:456215"/>
        <dbReference type="EC" id="2.3.1.234"/>
    </reaction>
</comment>
<gene>
    <name evidence="9" type="ORF">Ocin01_16319</name>
</gene>
<evidence type="ECO:0000256" key="6">
    <source>
        <dbReference type="ARBA" id="ARBA00048117"/>
    </source>
</evidence>
<keyword evidence="3 7" id="KW-0819">tRNA processing</keyword>
<dbReference type="OrthoDB" id="10259622at2759"/>
<dbReference type="Proteomes" id="UP000094527">
    <property type="component" value="Unassembled WGS sequence"/>
</dbReference>
<dbReference type="InterPro" id="IPR017861">
    <property type="entry name" value="KAE1/TsaD"/>
</dbReference>
<keyword evidence="2 7" id="KW-0808">Transferase</keyword>
<evidence type="ECO:0000256" key="2">
    <source>
        <dbReference type="ARBA" id="ARBA00022679"/>
    </source>
</evidence>
<sequence length="494" mass="54337">MHRYRALSRNLFLVSPCPARNSDKHGRKLLSTPWLRCVSSSSKLQTNGSDSSYKSISDILNVTSSGKHDSPKEIIVEHDRVREVQSVTHHSGPGGITKSGVILGIETSADDTGAAVVTTDKQILGEALNSQLQIHLNHGGIIPPIAKHLHEQHIGRILKEAMGQANVTVNDLDAIATTVKPGLSLCLLVGMKHGKNLCIEGNKPFIPIHHMKAHALTCRMLHDLEFPYMVLLVSGGHCILSIARSIEDFDILGSTIDDAPGEAFDKTARRLKLNNLKEGSSLSGGAAIEYYATKGNPEAFQFPTPMYKYRDCNWSFSGLKFIALRHILREERKYECDGGDVIPTYADLCASFQHAVTTHLCKKIQRGMIYADMRRLIPENNRVLVISGGVAGNQYVRKGVELVCQEMNYKVLCPQKGLCTDNGVMIAWNGVEKWKQGIEIIPPSQLDTVDIEPKSPIGNSLQADIRQLNIKCKRIKMSQLYETVGESSATTPAA</sequence>
<comment type="similarity">
    <text evidence="7">Belongs to the KAE1 / TsaD family.</text>
</comment>
<comment type="cofactor">
    <cofactor evidence="7">
        <name>a divalent metal cation</name>
        <dbReference type="ChEBI" id="CHEBI:60240"/>
    </cofactor>
    <text evidence="7">Binds 1 divalent metal cation per subunit.</text>
</comment>